<dbReference type="GO" id="GO:0003924">
    <property type="term" value="F:GTPase activity"/>
    <property type="evidence" value="ECO:0007669"/>
    <property type="project" value="InterPro"/>
</dbReference>
<reference evidence="17" key="1">
    <citation type="submission" date="2018-06" db="EMBL/GenBank/DDBJ databases">
        <authorList>
            <person name="Zhirakovskaya E."/>
        </authorList>
    </citation>
    <scope>NUCLEOTIDE SEQUENCE</scope>
</reference>
<dbReference type="Gene3D" id="3.40.50.300">
    <property type="entry name" value="P-loop containing nucleotide triphosphate hydrolases"/>
    <property type="match status" value="1"/>
</dbReference>
<keyword evidence="9" id="KW-0342">GTP-binding</keyword>
<dbReference type="InterPro" id="IPR027417">
    <property type="entry name" value="P-loop_NTPase"/>
</dbReference>
<dbReference type="FunFam" id="3.40.50.300:FF:000695">
    <property type="entry name" value="Flagellar biosynthesis regulator FlhF"/>
    <property type="match status" value="1"/>
</dbReference>
<keyword evidence="7" id="KW-1005">Bacterial flagellum biogenesis</keyword>
<evidence type="ECO:0000256" key="9">
    <source>
        <dbReference type="ARBA" id="ARBA00023134"/>
    </source>
</evidence>
<comment type="function">
    <text evidence="12">Necessary for flagellar biosynthesis. May be involved in translocation of the flagellum.</text>
</comment>
<keyword evidence="17" id="KW-0969">Cilium</keyword>
<dbReference type="GO" id="GO:0005525">
    <property type="term" value="F:GTP binding"/>
    <property type="evidence" value="ECO:0007669"/>
    <property type="project" value="UniProtKB-KW"/>
</dbReference>
<dbReference type="PANTHER" id="PTHR43134:SF3">
    <property type="entry name" value="FLAGELLAR BIOSYNTHESIS PROTEIN FLHF"/>
    <property type="match status" value="1"/>
</dbReference>
<evidence type="ECO:0000256" key="4">
    <source>
        <dbReference type="ARBA" id="ARBA00022448"/>
    </source>
</evidence>
<dbReference type="CDD" id="cd17873">
    <property type="entry name" value="FlhF"/>
    <property type="match status" value="1"/>
</dbReference>
<gene>
    <name evidence="17" type="ORF">MNBD_GAMMA11-1386</name>
</gene>
<proteinExistence type="inferred from homology"/>
<dbReference type="InterPro" id="IPR020006">
    <property type="entry name" value="FlhF"/>
</dbReference>
<feature type="region of interest" description="Disordered" evidence="14">
    <location>
        <begin position="97"/>
        <end position="119"/>
    </location>
</feature>
<evidence type="ECO:0000256" key="8">
    <source>
        <dbReference type="ARBA" id="ARBA00022927"/>
    </source>
</evidence>
<keyword evidence="17" id="KW-0282">Flagellum</keyword>
<dbReference type="InterPro" id="IPR000897">
    <property type="entry name" value="SRP54_GTPase_dom"/>
</dbReference>
<dbReference type="GO" id="GO:0044781">
    <property type="term" value="P:bacterial-type flagellum organization"/>
    <property type="evidence" value="ECO:0007669"/>
    <property type="project" value="UniProtKB-KW"/>
</dbReference>
<dbReference type="EMBL" id="UOFG01000270">
    <property type="protein sequence ID" value="VAW66339.1"/>
    <property type="molecule type" value="Genomic_DNA"/>
</dbReference>
<comment type="subcellular location">
    <subcellularLocation>
        <location evidence="1">Cell membrane</location>
        <topology evidence="1">Peripheral membrane protein</topology>
        <orientation evidence="1">Cytoplasmic side</orientation>
    </subcellularLocation>
</comment>
<evidence type="ECO:0000256" key="6">
    <source>
        <dbReference type="ARBA" id="ARBA00022741"/>
    </source>
</evidence>
<evidence type="ECO:0000313" key="17">
    <source>
        <dbReference type="EMBL" id="VAW66339.1"/>
    </source>
</evidence>
<dbReference type="GO" id="GO:0006614">
    <property type="term" value="P:SRP-dependent cotranslational protein targeting to membrane"/>
    <property type="evidence" value="ECO:0007669"/>
    <property type="project" value="InterPro"/>
</dbReference>
<dbReference type="SMART" id="SM00382">
    <property type="entry name" value="AAA"/>
    <property type="match status" value="1"/>
</dbReference>
<dbReference type="Gene3D" id="1.20.120.1380">
    <property type="entry name" value="Flagellar FlhF biosynthesis protein, N domain"/>
    <property type="match status" value="1"/>
</dbReference>
<evidence type="ECO:0000259" key="16">
    <source>
        <dbReference type="SMART" id="SM00962"/>
    </source>
</evidence>
<dbReference type="Pfam" id="PF00448">
    <property type="entry name" value="SRP54"/>
    <property type="match status" value="1"/>
</dbReference>
<dbReference type="InterPro" id="IPR047040">
    <property type="entry name" value="FlhF__GTPase_dom"/>
</dbReference>
<keyword evidence="17" id="KW-0966">Cell projection</keyword>
<organism evidence="17">
    <name type="scientific">hydrothermal vent metagenome</name>
    <dbReference type="NCBI Taxonomy" id="652676"/>
    <lineage>
        <taxon>unclassified sequences</taxon>
        <taxon>metagenomes</taxon>
        <taxon>ecological metagenomes</taxon>
    </lineage>
</organism>
<feature type="domain" description="SRP54-type proteins GTP-binding" evidence="16">
    <location>
        <begin position="225"/>
        <end position="417"/>
    </location>
</feature>
<dbReference type="AlphaFoldDB" id="A0A3B0XWJ8"/>
<dbReference type="GO" id="GO:0005047">
    <property type="term" value="F:signal recognition particle binding"/>
    <property type="evidence" value="ECO:0007669"/>
    <property type="project" value="TreeGrafter"/>
</dbReference>
<evidence type="ECO:0000256" key="13">
    <source>
        <dbReference type="ARBA" id="ARBA00030866"/>
    </source>
</evidence>
<dbReference type="SUPFAM" id="SSF52540">
    <property type="entry name" value="P-loop containing nucleoside triphosphate hydrolases"/>
    <property type="match status" value="1"/>
</dbReference>
<evidence type="ECO:0000259" key="15">
    <source>
        <dbReference type="SMART" id="SM00382"/>
    </source>
</evidence>
<keyword evidence="5" id="KW-1003">Cell membrane</keyword>
<evidence type="ECO:0000256" key="1">
    <source>
        <dbReference type="ARBA" id="ARBA00004413"/>
    </source>
</evidence>
<evidence type="ECO:0000256" key="2">
    <source>
        <dbReference type="ARBA" id="ARBA00008531"/>
    </source>
</evidence>
<dbReference type="GO" id="GO:0015031">
    <property type="term" value="P:protein transport"/>
    <property type="evidence" value="ECO:0007669"/>
    <property type="project" value="UniProtKB-KW"/>
</dbReference>
<evidence type="ECO:0000256" key="5">
    <source>
        <dbReference type="ARBA" id="ARBA00022475"/>
    </source>
</evidence>
<dbReference type="GO" id="GO:0005886">
    <property type="term" value="C:plasma membrane"/>
    <property type="evidence" value="ECO:0007669"/>
    <property type="project" value="UniProtKB-SubCell"/>
</dbReference>
<evidence type="ECO:0000256" key="10">
    <source>
        <dbReference type="ARBA" id="ARBA00023136"/>
    </source>
</evidence>
<dbReference type="PANTHER" id="PTHR43134">
    <property type="entry name" value="SIGNAL RECOGNITION PARTICLE RECEPTOR SUBUNIT ALPHA"/>
    <property type="match status" value="1"/>
</dbReference>
<evidence type="ECO:0000256" key="14">
    <source>
        <dbReference type="SAM" id="MobiDB-lite"/>
    </source>
</evidence>
<keyword evidence="8" id="KW-0653">Protein transport</keyword>
<evidence type="ECO:0000256" key="11">
    <source>
        <dbReference type="ARBA" id="ARBA00023225"/>
    </source>
</evidence>
<sequence length="444" mass="48498">MQVKRFVADDMRSAMRSVREEIGADAVILSNRVVDGKVEILAARDYDEGLINEALDQSLIKSKPDSAAAHYERAAAQREQAGRDVQQTLPVEGRVPEGMTQSDPGYQAHQAAGLSQHQPDMQGDMRDRAVPLDASVMQMRDELKSLRAMIENQQVLGEWGELASRYPIRVSLYKRLTEMGLSQEMCKYLAKGLDDSVDIESAMQAALKQLVHQLPVANEDILNRGGVYALLGPTGVGKTTTVAKLAARFAMQHGPRHVALISTDTYRIGAHEQLMTYGRLLGVAVHSANDSPALQQLLNRLHDKKLILIDTAGMSQRDLGLSQQFAHLSHSASMIKPYLVLAANAQLSTLNEVIVAFKKARVEGCILSKLDESASLGGALSAIVKHNLAVAYVSNGQKVPEDLLPARARDLVNLAILHAKRHKLPVDDEFMSVAFAQGMNHAPL</sequence>
<dbReference type="InterPro" id="IPR003593">
    <property type="entry name" value="AAA+_ATPase"/>
</dbReference>
<keyword evidence="4" id="KW-0813">Transport</keyword>
<name>A0A3B0XWJ8_9ZZZZ</name>
<accession>A0A3B0XWJ8</accession>
<feature type="domain" description="AAA+ ATPase" evidence="15">
    <location>
        <begin position="224"/>
        <end position="361"/>
    </location>
</feature>
<protein>
    <recommendedName>
        <fullName evidence="3">Flagellar biosynthesis protein FlhF</fullName>
    </recommendedName>
    <alternativeName>
        <fullName evidence="13">Flagella-associated GTP-binding protein</fullName>
    </alternativeName>
</protein>
<dbReference type="SMART" id="SM00962">
    <property type="entry name" value="SRP54"/>
    <property type="match status" value="1"/>
</dbReference>
<keyword evidence="10" id="KW-0472">Membrane</keyword>
<evidence type="ECO:0000256" key="12">
    <source>
        <dbReference type="ARBA" id="ARBA00025337"/>
    </source>
</evidence>
<dbReference type="NCBIfam" id="TIGR03499">
    <property type="entry name" value="FlhF"/>
    <property type="match status" value="1"/>
</dbReference>
<keyword evidence="11" id="KW-1006">Bacterial flagellum protein export</keyword>
<comment type="similarity">
    <text evidence="2">Belongs to the GTP-binding SRP family.</text>
</comment>
<evidence type="ECO:0000256" key="7">
    <source>
        <dbReference type="ARBA" id="ARBA00022795"/>
    </source>
</evidence>
<evidence type="ECO:0000256" key="3">
    <source>
        <dbReference type="ARBA" id="ARBA00014919"/>
    </source>
</evidence>
<keyword evidence="6" id="KW-0547">Nucleotide-binding</keyword>